<dbReference type="AlphaFoldDB" id="A0A9D7SHK5"/>
<organism evidence="1 2">
    <name type="scientific">Candidatus Geothrix skivensis</name>
    <dbReference type="NCBI Taxonomy" id="2954439"/>
    <lineage>
        <taxon>Bacteria</taxon>
        <taxon>Pseudomonadati</taxon>
        <taxon>Acidobacteriota</taxon>
        <taxon>Holophagae</taxon>
        <taxon>Holophagales</taxon>
        <taxon>Holophagaceae</taxon>
        <taxon>Geothrix</taxon>
    </lineage>
</organism>
<comment type="caution">
    <text evidence="1">The sequence shown here is derived from an EMBL/GenBank/DDBJ whole genome shotgun (WGS) entry which is preliminary data.</text>
</comment>
<gene>
    <name evidence="1" type="ORF">IPP58_15215</name>
</gene>
<dbReference type="EMBL" id="JADKIO010000012">
    <property type="protein sequence ID" value="MBK9797799.1"/>
    <property type="molecule type" value="Genomic_DNA"/>
</dbReference>
<dbReference type="Proteomes" id="UP000886657">
    <property type="component" value="Unassembled WGS sequence"/>
</dbReference>
<protein>
    <submittedName>
        <fullName evidence="1">Uncharacterized protein</fullName>
    </submittedName>
</protein>
<accession>A0A9D7SHK5</accession>
<evidence type="ECO:0000313" key="1">
    <source>
        <dbReference type="EMBL" id="MBK9797799.1"/>
    </source>
</evidence>
<name>A0A9D7SHK5_9BACT</name>
<reference evidence="1" key="1">
    <citation type="submission" date="2020-10" db="EMBL/GenBank/DDBJ databases">
        <title>Connecting structure to function with the recovery of over 1000 high-quality activated sludge metagenome-assembled genomes encoding full-length rRNA genes using long-read sequencing.</title>
        <authorList>
            <person name="Singleton C.M."/>
            <person name="Petriglieri F."/>
            <person name="Kristensen J.M."/>
            <person name="Kirkegaard R.H."/>
            <person name="Michaelsen T.Y."/>
            <person name="Andersen M.H."/>
            <person name="Karst S.M."/>
            <person name="Dueholm M.S."/>
            <person name="Nielsen P.H."/>
            <person name="Albertsen M."/>
        </authorList>
    </citation>
    <scope>NUCLEOTIDE SEQUENCE</scope>
    <source>
        <strain evidence="1">Skiv_18-Q3-R9-52_MAXAC.067</strain>
    </source>
</reference>
<sequence length="256" mass="28970">MTRQFEQALYEGVLVAFGKILARYDAFAQASVLRDVGRELIDYLGNHGFPFEEKGNAEDLARMMDLFVSNGFAERLEINPLPKGADYVWHGLYGRAAYQELHSVSDNPFLACPLNTCLYHLAAKNHLTMHLLEKSFDGDSDAVHAQYEIVDSEPPLNGDLNPLVIENARLVKLAEERANRLEQALKELKILRGILHICMACKRIKDEGGNWRQFESYVRDHSQAQFSHGYCPDCGEQMRQEVDQELRALGAEDGGR</sequence>
<proteinExistence type="predicted"/>
<evidence type="ECO:0000313" key="2">
    <source>
        <dbReference type="Proteomes" id="UP000886657"/>
    </source>
</evidence>